<dbReference type="Pfam" id="PF07508">
    <property type="entry name" value="Recombinase"/>
    <property type="match status" value="1"/>
</dbReference>
<evidence type="ECO:0000256" key="2">
    <source>
        <dbReference type="ARBA" id="ARBA00023172"/>
    </source>
</evidence>
<gene>
    <name evidence="5" type="ORF">HMPREF9709_01846</name>
</gene>
<feature type="coiled-coil region" evidence="3">
    <location>
        <begin position="286"/>
        <end position="313"/>
    </location>
</feature>
<sequence>MIRSLSSLGVAVYFEKENINTLSMESELLLSILSSYAEDESRSISENNKWSIRKRFENGEYKISTPPYGYDVVDGKLVINEEEGNVVKEIYKMYLSGNGLYTIEKHLVKNKIKTKRGGKWSSTTIKGILSNEKYTGDSLFQKTYTDENYKRNKNNGELQKYLVKNSHEALVSYEDFNKVKELLVQNAKEKGNGKNTSRYQQRYPLSGKLICGKCGSKLIRRHHYSTYKNYIAWTCKKHLSRKEKCGMRYILDSDIKYIFMKMLRKLAFSKEEILKPLLQNIEKIDDKDLLLKINEINNKLEKLTERKLTLSSIFSSGILEPSLYAKESNEIAFEEKNLILEKEKMTKGLKFDKRKIERLKELIKLLENERYLEEFNGDAFKSIIDKIEVKSRTSFLIHLRCGFILEEVLYE</sequence>
<dbReference type="AlphaFoldDB" id="H3NR85"/>
<proteinExistence type="predicted"/>
<dbReference type="PANTHER" id="PTHR30461:SF2">
    <property type="entry name" value="SERINE RECOMBINASE PINE-RELATED"/>
    <property type="match status" value="1"/>
</dbReference>
<dbReference type="InterPro" id="IPR006119">
    <property type="entry name" value="Resolv_N"/>
</dbReference>
<keyword evidence="2" id="KW-0233">DNA recombination</keyword>
<organism evidence="5 6">
    <name type="scientific">Helcococcus kunzii ATCC 51366</name>
    <dbReference type="NCBI Taxonomy" id="883114"/>
    <lineage>
        <taxon>Bacteria</taxon>
        <taxon>Bacillati</taxon>
        <taxon>Bacillota</taxon>
        <taxon>Tissierellia</taxon>
        <taxon>Tissierellales</taxon>
        <taxon>Peptoniphilaceae</taxon>
        <taxon>Helcococcus</taxon>
    </lineage>
</organism>
<dbReference type="Proteomes" id="UP000004191">
    <property type="component" value="Unassembled WGS sequence"/>
</dbReference>
<name>H3NR85_9FIRM</name>
<comment type="caution">
    <text evidence="5">The sequence shown here is derived from an EMBL/GenBank/DDBJ whole genome shotgun (WGS) entry which is preliminary data.</text>
</comment>
<accession>H3NR85</accession>
<evidence type="ECO:0000256" key="3">
    <source>
        <dbReference type="SAM" id="Coils"/>
    </source>
</evidence>
<evidence type="ECO:0000313" key="5">
    <source>
        <dbReference type="EMBL" id="EHR31679.1"/>
    </source>
</evidence>
<dbReference type="EMBL" id="AGEI01000037">
    <property type="protein sequence ID" value="EHR31679.1"/>
    <property type="molecule type" value="Genomic_DNA"/>
</dbReference>
<dbReference type="HOGENOM" id="CLU_010686_0_5_9"/>
<dbReference type="STRING" id="883114.HMPREF9709_01846"/>
<dbReference type="InterPro" id="IPR038109">
    <property type="entry name" value="DNA_bind_recomb_sf"/>
</dbReference>
<dbReference type="Gene3D" id="3.90.1750.20">
    <property type="entry name" value="Putative Large Serine Recombinase, Chain B, Domain 2"/>
    <property type="match status" value="1"/>
</dbReference>
<keyword evidence="1" id="KW-0238">DNA-binding</keyword>
<dbReference type="PROSITE" id="PS51737">
    <property type="entry name" value="RECOMBINASE_DNA_BIND"/>
    <property type="match status" value="1"/>
</dbReference>
<keyword evidence="6" id="KW-1185">Reference proteome</keyword>
<dbReference type="Pfam" id="PF13408">
    <property type="entry name" value="Zn_ribbon_recom"/>
    <property type="match status" value="1"/>
</dbReference>
<dbReference type="InterPro" id="IPR036162">
    <property type="entry name" value="Resolvase-like_N_sf"/>
</dbReference>
<dbReference type="PATRIC" id="fig|883114.3.peg.1844"/>
<dbReference type="GO" id="GO:0000150">
    <property type="term" value="F:DNA strand exchange activity"/>
    <property type="evidence" value="ECO:0007669"/>
    <property type="project" value="InterPro"/>
</dbReference>
<dbReference type="PANTHER" id="PTHR30461">
    <property type="entry name" value="DNA-INVERTASE FROM LAMBDOID PROPHAGE"/>
    <property type="match status" value="1"/>
</dbReference>
<dbReference type="eggNOG" id="COG1961">
    <property type="taxonomic scope" value="Bacteria"/>
</dbReference>
<dbReference type="GO" id="GO:0003677">
    <property type="term" value="F:DNA binding"/>
    <property type="evidence" value="ECO:0007669"/>
    <property type="project" value="UniProtKB-KW"/>
</dbReference>
<keyword evidence="3" id="KW-0175">Coiled coil</keyword>
<dbReference type="InterPro" id="IPR025827">
    <property type="entry name" value="Zn_ribbon_recom_dom"/>
</dbReference>
<dbReference type="Pfam" id="PF00239">
    <property type="entry name" value="Resolvase"/>
    <property type="match status" value="1"/>
</dbReference>
<evidence type="ECO:0000313" key="6">
    <source>
        <dbReference type="Proteomes" id="UP000004191"/>
    </source>
</evidence>
<evidence type="ECO:0000256" key="1">
    <source>
        <dbReference type="ARBA" id="ARBA00023125"/>
    </source>
</evidence>
<dbReference type="InterPro" id="IPR050639">
    <property type="entry name" value="SSR_resolvase"/>
</dbReference>
<dbReference type="InterPro" id="IPR011109">
    <property type="entry name" value="DNA_bind_recombinase_dom"/>
</dbReference>
<protein>
    <recommendedName>
        <fullName evidence="4">Recombinase domain-containing protein</fullName>
    </recommendedName>
</protein>
<evidence type="ECO:0000259" key="4">
    <source>
        <dbReference type="PROSITE" id="PS51737"/>
    </source>
</evidence>
<reference evidence="5 6" key="1">
    <citation type="submission" date="2012-01" db="EMBL/GenBank/DDBJ databases">
        <title>The Genome Sequence of Helcococcus kunzii ATCC 51366.</title>
        <authorList>
            <consortium name="The Broad Institute Genome Sequencing Platform"/>
            <person name="Earl A."/>
            <person name="Ward D."/>
            <person name="Feldgarden M."/>
            <person name="Gevers D."/>
            <person name="Huys G."/>
            <person name="Young S.K."/>
            <person name="Zeng Q."/>
            <person name="Gargeya S."/>
            <person name="Fitzgerald M."/>
            <person name="Haas B."/>
            <person name="Abouelleil A."/>
            <person name="Alvarado L."/>
            <person name="Arachchi H.M."/>
            <person name="Berlin A."/>
            <person name="Chapman S.B."/>
            <person name="Gearin G."/>
            <person name="Goldberg J."/>
            <person name="Griggs A."/>
            <person name="Gujja S."/>
            <person name="Hansen M."/>
            <person name="Heiman D."/>
            <person name="Howarth C."/>
            <person name="Larimer J."/>
            <person name="Lui A."/>
            <person name="MacDonald P.J.P."/>
            <person name="McCowen C."/>
            <person name="Montmayeur A."/>
            <person name="Murphy C."/>
            <person name="Neiman D."/>
            <person name="Pearson M."/>
            <person name="Priest M."/>
            <person name="Roberts A."/>
            <person name="Saif S."/>
            <person name="Shea T."/>
            <person name="Sisk P."/>
            <person name="Stolte C."/>
            <person name="Sykes S."/>
            <person name="Wortman J."/>
            <person name="Nusbaum C."/>
            <person name="Birren B."/>
        </authorList>
    </citation>
    <scope>NUCLEOTIDE SEQUENCE [LARGE SCALE GENOMIC DNA]</scope>
    <source>
        <strain evidence="5 6">ATCC 51366</strain>
    </source>
</reference>
<feature type="domain" description="Recombinase" evidence="4">
    <location>
        <begin position="67"/>
        <end position="189"/>
    </location>
</feature>
<dbReference type="SUPFAM" id="SSF53041">
    <property type="entry name" value="Resolvase-like"/>
    <property type="match status" value="1"/>
</dbReference>